<dbReference type="SUPFAM" id="SSF63829">
    <property type="entry name" value="Calcium-dependent phosphotriesterase"/>
    <property type="match status" value="1"/>
</dbReference>
<dbReference type="Proteomes" id="UP000769766">
    <property type="component" value="Unassembled WGS sequence"/>
</dbReference>
<protein>
    <submittedName>
        <fullName evidence="1">Uncharacterized protein</fullName>
    </submittedName>
</protein>
<proteinExistence type="predicted"/>
<sequence>MYFFLSVPMENFKEIMIHIQSLKEHGIKASINRPSVSIPNELFQRSGGIVVLVDWKNQKILGGKKFPAPMAVLLDGDRLMLGLWQKQAIAVLEGGKQVKTISHRWFNHVHTIDPTPWGTYLITSSGCDLIAELTLEGEITWTWWAFEHGYDKLPTGEPRIFNKEEDYRSVELATDNRSTHVNSALLIDDNTLLATLFHQGQLVKIRRDTGDVEVLFEGLDHPHCIRRRRAGFLLSDTRHGRIVLFDKSLQFEREISYGASWIQDSFEASDGSLFSIADCDIFGDDPGETNSVVQLDPETSKILRRLNAGDQPRLYQFKEVTQEQAFHWQHLWKDEPFDLSSWTWE</sequence>
<reference evidence="1" key="1">
    <citation type="submission" date="2020-07" db="EMBL/GenBank/DDBJ databases">
        <title>Huge and variable diversity of episymbiotic CPR bacteria and DPANN archaea in groundwater ecosystems.</title>
        <authorList>
            <person name="He C.Y."/>
            <person name="Keren R."/>
            <person name="Whittaker M."/>
            <person name="Farag I.F."/>
            <person name="Doudna J."/>
            <person name="Cate J.H.D."/>
            <person name="Banfield J.F."/>
        </authorList>
    </citation>
    <scope>NUCLEOTIDE SEQUENCE</scope>
    <source>
        <strain evidence="1">NC_groundwater_672_Ag_B-0.1um_62_36</strain>
    </source>
</reference>
<dbReference type="EMBL" id="JACPRF010000086">
    <property type="protein sequence ID" value="MBI2875801.1"/>
    <property type="molecule type" value="Genomic_DNA"/>
</dbReference>
<gene>
    <name evidence="1" type="ORF">HYY20_02845</name>
</gene>
<accession>A0A932CLX4</accession>
<dbReference type="AlphaFoldDB" id="A0A932CLX4"/>
<evidence type="ECO:0000313" key="2">
    <source>
        <dbReference type="Proteomes" id="UP000769766"/>
    </source>
</evidence>
<organism evidence="1 2">
    <name type="scientific">Tectimicrobiota bacterium</name>
    <dbReference type="NCBI Taxonomy" id="2528274"/>
    <lineage>
        <taxon>Bacteria</taxon>
        <taxon>Pseudomonadati</taxon>
        <taxon>Nitrospinota/Tectimicrobiota group</taxon>
        <taxon>Candidatus Tectimicrobiota</taxon>
    </lineage>
</organism>
<evidence type="ECO:0000313" key="1">
    <source>
        <dbReference type="EMBL" id="MBI2875801.1"/>
    </source>
</evidence>
<name>A0A932CLX4_UNCTE</name>
<comment type="caution">
    <text evidence="1">The sequence shown here is derived from an EMBL/GenBank/DDBJ whole genome shotgun (WGS) entry which is preliminary data.</text>
</comment>